<dbReference type="PANTHER" id="PTHR45436:SF5">
    <property type="entry name" value="SENSOR HISTIDINE KINASE TRCS"/>
    <property type="match status" value="1"/>
</dbReference>
<evidence type="ECO:0000256" key="2">
    <source>
        <dbReference type="ARBA" id="ARBA00004236"/>
    </source>
</evidence>
<dbReference type="Gene3D" id="3.30.565.10">
    <property type="entry name" value="Histidine kinase-like ATPase, C-terminal domain"/>
    <property type="match status" value="1"/>
</dbReference>
<evidence type="ECO:0000256" key="9">
    <source>
        <dbReference type="ARBA" id="ARBA00023012"/>
    </source>
</evidence>
<evidence type="ECO:0000256" key="8">
    <source>
        <dbReference type="ARBA" id="ARBA00022989"/>
    </source>
</evidence>
<dbReference type="SMART" id="SM00387">
    <property type="entry name" value="HATPase_c"/>
    <property type="match status" value="1"/>
</dbReference>
<dbReference type="InterPro" id="IPR003661">
    <property type="entry name" value="HisK_dim/P_dom"/>
</dbReference>
<name>A0ABQ6VFG5_9CORY</name>
<comment type="catalytic activity">
    <reaction evidence="1">
        <text>ATP + protein L-histidine = ADP + protein N-phospho-L-histidine.</text>
        <dbReference type="EC" id="2.7.13.3"/>
    </reaction>
</comment>
<proteinExistence type="predicted"/>
<dbReference type="CDD" id="cd06225">
    <property type="entry name" value="HAMP"/>
    <property type="match status" value="1"/>
</dbReference>
<keyword evidence="6 12" id="KW-0812">Transmembrane</keyword>
<evidence type="ECO:0000259" key="14">
    <source>
        <dbReference type="PROSITE" id="PS50885"/>
    </source>
</evidence>
<dbReference type="PROSITE" id="PS50885">
    <property type="entry name" value="HAMP"/>
    <property type="match status" value="1"/>
</dbReference>
<gene>
    <name evidence="15" type="ORF">F8377_02460</name>
</gene>
<dbReference type="SUPFAM" id="SSF158472">
    <property type="entry name" value="HAMP domain-like"/>
    <property type="match status" value="1"/>
</dbReference>
<organism evidence="15 16">
    <name type="scientific">Corynebacterium zhongnanshanii</name>
    <dbReference type="NCBI Taxonomy" id="2768834"/>
    <lineage>
        <taxon>Bacteria</taxon>
        <taxon>Bacillati</taxon>
        <taxon>Actinomycetota</taxon>
        <taxon>Actinomycetes</taxon>
        <taxon>Mycobacteriales</taxon>
        <taxon>Corynebacteriaceae</taxon>
        <taxon>Corynebacterium</taxon>
    </lineage>
</organism>
<protein>
    <recommendedName>
        <fullName evidence="3">histidine kinase</fullName>
        <ecNumber evidence="3">2.7.13.3</ecNumber>
    </recommendedName>
</protein>
<keyword evidence="7 15" id="KW-0418">Kinase</keyword>
<dbReference type="Pfam" id="PF02518">
    <property type="entry name" value="HATPase_c"/>
    <property type="match status" value="1"/>
</dbReference>
<dbReference type="InterPro" id="IPR004358">
    <property type="entry name" value="Sig_transdc_His_kin-like_C"/>
</dbReference>
<dbReference type="PRINTS" id="PR00344">
    <property type="entry name" value="BCTRLSENSOR"/>
</dbReference>
<feature type="transmembrane region" description="Helical" evidence="12">
    <location>
        <begin position="181"/>
        <end position="206"/>
    </location>
</feature>
<dbReference type="Gene3D" id="6.10.340.10">
    <property type="match status" value="1"/>
</dbReference>
<dbReference type="CDD" id="cd00082">
    <property type="entry name" value="HisKA"/>
    <property type="match status" value="1"/>
</dbReference>
<evidence type="ECO:0000256" key="1">
    <source>
        <dbReference type="ARBA" id="ARBA00000085"/>
    </source>
</evidence>
<dbReference type="SUPFAM" id="SSF47384">
    <property type="entry name" value="Homodimeric domain of signal transducing histidine kinase"/>
    <property type="match status" value="1"/>
</dbReference>
<comment type="subcellular location">
    <subcellularLocation>
        <location evidence="2">Cell membrane</location>
    </subcellularLocation>
</comment>
<evidence type="ECO:0000256" key="6">
    <source>
        <dbReference type="ARBA" id="ARBA00022692"/>
    </source>
</evidence>
<feature type="domain" description="HAMP" evidence="14">
    <location>
        <begin position="205"/>
        <end position="257"/>
    </location>
</feature>
<comment type="caution">
    <text evidence="15">The sequence shown here is derived from an EMBL/GenBank/DDBJ whole genome shotgun (WGS) entry which is preliminary data.</text>
</comment>
<dbReference type="EMBL" id="WBZJ01000001">
    <property type="protein sequence ID" value="KAB3523043.1"/>
    <property type="molecule type" value="Genomic_DNA"/>
</dbReference>
<dbReference type="Proteomes" id="UP000436181">
    <property type="component" value="Unassembled WGS sequence"/>
</dbReference>
<dbReference type="Gene3D" id="1.10.287.130">
    <property type="match status" value="1"/>
</dbReference>
<evidence type="ECO:0000256" key="7">
    <source>
        <dbReference type="ARBA" id="ARBA00022777"/>
    </source>
</evidence>
<dbReference type="SMART" id="SM00388">
    <property type="entry name" value="HisKA"/>
    <property type="match status" value="1"/>
</dbReference>
<keyword evidence="8 12" id="KW-1133">Transmembrane helix</keyword>
<sequence length="534" mass="58292">MILRRLSDSPDDRGVFSEDDRPSLFQGMSLRGRLTALTAIVVIASIAIITVAAYTSVSTVMYQSQDRSLQTQAHALAEDDSPGSLVRRAEDTAGVFTPSFDEEVNNFKVMVVPGTVTASGIEPSTFHDLVGPGAISVLQGDKPFSFEDFEGERMYALRQGTGTVIVVSQPTSMVKDPLDSLALVLVLLAITGAVGAIITGVVVASAGVQPINRLRRAVDRVTETGELREIPVHTHDELGALTVSYNRMMNALQSAESKQKNLVADASHELKTPLTSLRTNMELLMQLSKPGAPKLDEEEVRSLEKDVIGQIDEMSSLIGDLVDLAREDSGSAEHSSMEEVELDEIFFSVLERIQRRRPDVEFHMHLLPWCMTGDHFSLSRAFTNLMDNAAKWSPHDGVVRVWMEEVPQPLEATAKDQDCARTLEIRIADSGPGIAEADRIHVFDRFYRSIEARSQPGSGLGLAIVKQVIDKHGGMIIADESDDGGALMRVLLPAHPCDSREDPDAPGGGVNGPSCQSTVMRIEKAHRKFQRSKE</sequence>
<dbReference type="PANTHER" id="PTHR45436">
    <property type="entry name" value="SENSOR HISTIDINE KINASE YKOH"/>
    <property type="match status" value="1"/>
</dbReference>
<dbReference type="GO" id="GO:0016301">
    <property type="term" value="F:kinase activity"/>
    <property type="evidence" value="ECO:0007669"/>
    <property type="project" value="UniProtKB-KW"/>
</dbReference>
<dbReference type="PROSITE" id="PS50109">
    <property type="entry name" value="HIS_KIN"/>
    <property type="match status" value="1"/>
</dbReference>
<evidence type="ECO:0000256" key="10">
    <source>
        <dbReference type="ARBA" id="ARBA00023136"/>
    </source>
</evidence>
<evidence type="ECO:0000313" key="16">
    <source>
        <dbReference type="Proteomes" id="UP000436181"/>
    </source>
</evidence>
<keyword evidence="4" id="KW-0597">Phosphoprotein</keyword>
<dbReference type="InterPro" id="IPR003594">
    <property type="entry name" value="HATPase_dom"/>
</dbReference>
<dbReference type="InterPro" id="IPR005467">
    <property type="entry name" value="His_kinase_dom"/>
</dbReference>
<dbReference type="InterPro" id="IPR003660">
    <property type="entry name" value="HAMP_dom"/>
</dbReference>
<keyword evidence="10 12" id="KW-0472">Membrane</keyword>
<accession>A0ABQ6VFG5</accession>
<dbReference type="InterPro" id="IPR050428">
    <property type="entry name" value="TCS_sensor_his_kinase"/>
</dbReference>
<keyword evidence="5" id="KW-0808">Transferase</keyword>
<dbReference type="Pfam" id="PF00512">
    <property type="entry name" value="HisKA"/>
    <property type="match status" value="1"/>
</dbReference>
<reference evidence="15 16" key="1">
    <citation type="submission" date="2019-10" db="EMBL/GenBank/DDBJ databases">
        <title>Corynebacterium sp novel species isolated from the respiratory tract of Marmot.</title>
        <authorList>
            <person name="Zhang G."/>
        </authorList>
    </citation>
    <scope>NUCLEOTIDE SEQUENCE [LARGE SCALE GENOMIC DNA]</scope>
    <source>
        <strain evidence="15 16">336</strain>
    </source>
</reference>
<dbReference type="InterPro" id="IPR036097">
    <property type="entry name" value="HisK_dim/P_sf"/>
</dbReference>
<evidence type="ECO:0000259" key="13">
    <source>
        <dbReference type="PROSITE" id="PS50109"/>
    </source>
</evidence>
<dbReference type="CDD" id="cd00075">
    <property type="entry name" value="HATPase"/>
    <property type="match status" value="1"/>
</dbReference>
<feature type="transmembrane region" description="Helical" evidence="12">
    <location>
        <begin position="34"/>
        <end position="54"/>
    </location>
</feature>
<dbReference type="SMART" id="SM00304">
    <property type="entry name" value="HAMP"/>
    <property type="match status" value="1"/>
</dbReference>
<keyword evidence="9" id="KW-0902">Two-component regulatory system</keyword>
<dbReference type="RefSeq" id="WP_151843851.1">
    <property type="nucleotide sequence ID" value="NZ_WBZJ01000001.1"/>
</dbReference>
<evidence type="ECO:0000256" key="5">
    <source>
        <dbReference type="ARBA" id="ARBA00022679"/>
    </source>
</evidence>
<evidence type="ECO:0000256" key="11">
    <source>
        <dbReference type="SAM" id="MobiDB-lite"/>
    </source>
</evidence>
<evidence type="ECO:0000256" key="4">
    <source>
        <dbReference type="ARBA" id="ARBA00022553"/>
    </source>
</evidence>
<evidence type="ECO:0000256" key="12">
    <source>
        <dbReference type="SAM" id="Phobius"/>
    </source>
</evidence>
<dbReference type="Pfam" id="PF00672">
    <property type="entry name" value="HAMP"/>
    <property type="match status" value="1"/>
</dbReference>
<keyword evidence="16" id="KW-1185">Reference proteome</keyword>
<dbReference type="EC" id="2.7.13.3" evidence="3"/>
<feature type="domain" description="Histidine kinase" evidence="13">
    <location>
        <begin position="265"/>
        <end position="496"/>
    </location>
</feature>
<dbReference type="InterPro" id="IPR036890">
    <property type="entry name" value="HATPase_C_sf"/>
</dbReference>
<feature type="region of interest" description="Disordered" evidence="11">
    <location>
        <begin position="497"/>
        <end position="519"/>
    </location>
</feature>
<evidence type="ECO:0000313" key="15">
    <source>
        <dbReference type="EMBL" id="KAB3523043.1"/>
    </source>
</evidence>
<dbReference type="SUPFAM" id="SSF55874">
    <property type="entry name" value="ATPase domain of HSP90 chaperone/DNA topoisomerase II/histidine kinase"/>
    <property type="match status" value="1"/>
</dbReference>
<evidence type="ECO:0000256" key="3">
    <source>
        <dbReference type="ARBA" id="ARBA00012438"/>
    </source>
</evidence>